<dbReference type="Proteomes" id="UP000030645">
    <property type="component" value="Unassembled WGS sequence"/>
</dbReference>
<reference evidence="3" key="1">
    <citation type="submission" date="2013-01" db="EMBL/GenBank/DDBJ databases">
        <title>Draft Genome Sequence of a Mulberry Tree, Morus notabilis C.K. Schneid.</title>
        <authorList>
            <person name="He N."/>
            <person name="Zhao S."/>
        </authorList>
    </citation>
    <scope>NUCLEOTIDE SEQUENCE</scope>
</reference>
<organism evidence="2 3">
    <name type="scientific">Morus notabilis</name>
    <dbReference type="NCBI Taxonomy" id="981085"/>
    <lineage>
        <taxon>Eukaryota</taxon>
        <taxon>Viridiplantae</taxon>
        <taxon>Streptophyta</taxon>
        <taxon>Embryophyta</taxon>
        <taxon>Tracheophyta</taxon>
        <taxon>Spermatophyta</taxon>
        <taxon>Magnoliopsida</taxon>
        <taxon>eudicotyledons</taxon>
        <taxon>Gunneridae</taxon>
        <taxon>Pentapetalae</taxon>
        <taxon>rosids</taxon>
        <taxon>fabids</taxon>
        <taxon>Rosales</taxon>
        <taxon>Moraceae</taxon>
        <taxon>Moreae</taxon>
        <taxon>Morus</taxon>
    </lineage>
</organism>
<accession>W9QBT8</accession>
<gene>
    <name evidence="2" type="ORF">L484_005733</name>
</gene>
<feature type="region of interest" description="Disordered" evidence="1">
    <location>
        <begin position="1"/>
        <end position="31"/>
    </location>
</feature>
<protein>
    <submittedName>
        <fullName evidence="2">Uncharacterized protein</fullName>
    </submittedName>
</protein>
<evidence type="ECO:0000256" key="1">
    <source>
        <dbReference type="SAM" id="MobiDB-lite"/>
    </source>
</evidence>
<dbReference type="AlphaFoldDB" id="W9QBT8"/>
<evidence type="ECO:0000313" key="3">
    <source>
        <dbReference type="Proteomes" id="UP000030645"/>
    </source>
</evidence>
<dbReference type="EMBL" id="KE343319">
    <property type="protein sequence ID" value="EXB23443.1"/>
    <property type="molecule type" value="Genomic_DNA"/>
</dbReference>
<proteinExistence type="predicted"/>
<sequence length="63" mass="6619">MAISPSRPLTAGLPQSQPQPSRLHHCGPSPSWPVNVVGPPTSQSSTIATAPRLESYNAAYPNL</sequence>
<name>W9QBT8_9ROSA</name>
<evidence type="ECO:0000313" key="2">
    <source>
        <dbReference type="EMBL" id="EXB23443.1"/>
    </source>
</evidence>
<keyword evidence="3" id="KW-1185">Reference proteome</keyword>